<dbReference type="EMBL" id="NHTK01001225">
    <property type="protein sequence ID" value="PPR01661.1"/>
    <property type="molecule type" value="Genomic_DNA"/>
</dbReference>
<dbReference type="Proteomes" id="UP000284842">
    <property type="component" value="Unassembled WGS sequence"/>
</dbReference>
<feature type="region of interest" description="Disordered" evidence="1">
    <location>
        <begin position="393"/>
        <end position="422"/>
    </location>
</feature>
<gene>
    <name evidence="2" type="ORF">CVT24_001556</name>
</gene>
<evidence type="ECO:0000313" key="2">
    <source>
        <dbReference type="EMBL" id="PPR01661.1"/>
    </source>
</evidence>
<dbReference type="InterPro" id="IPR011009">
    <property type="entry name" value="Kinase-like_dom_sf"/>
</dbReference>
<evidence type="ECO:0000256" key="1">
    <source>
        <dbReference type="SAM" id="MobiDB-lite"/>
    </source>
</evidence>
<feature type="non-terminal residue" evidence="2">
    <location>
        <position position="572"/>
    </location>
</feature>
<accession>A0A409YFA0</accession>
<comment type="caution">
    <text evidence="2">The sequence shown here is derived from an EMBL/GenBank/DDBJ whole genome shotgun (WGS) entry which is preliminary data.</text>
</comment>
<dbReference type="OrthoDB" id="2523927at2759"/>
<organism evidence="2 3">
    <name type="scientific">Panaeolus cyanescens</name>
    <dbReference type="NCBI Taxonomy" id="181874"/>
    <lineage>
        <taxon>Eukaryota</taxon>
        <taxon>Fungi</taxon>
        <taxon>Dikarya</taxon>
        <taxon>Basidiomycota</taxon>
        <taxon>Agaricomycotina</taxon>
        <taxon>Agaricomycetes</taxon>
        <taxon>Agaricomycetidae</taxon>
        <taxon>Agaricales</taxon>
        <taxon>Agaricineae</taxon>
        <taxon>Galeropsidaceae</taxon>
        <taxon>Panaeolus</taxon>
    </lineage>
</organism>
<name>A0A409YFA0_9AGAR</name>
<reference evidence="2 3" key="1">
    <citation type="journal article" date="2018" name="Evol. Lett.">
        <title>Horizontal gene cluster transfer increased hallucinogenic mushroom diversity.</title>
        <authorList>
            <person name="Reynolds H.T."/>
            <person name="Vijayakumar V."/>
            <person name="Gluck-Thaler E."/>
            <person name="Korotkin H.B."/>
            <person name="Matheny P.B."/>
            <person name="Slot J.C."/>
        </authorList>
    </citation>
    <scope>NUCLEOTIDE SEQUENCE [LARGE SCALE GENOMIC DNA]</scope>
    <source>
        <strain evidence="2 3">2629</strain>
    </source>
</reference>
<sequence length="572" mass="64734">MQEKEWIDSLNLPDGSYKDHLEEILRPQEGHPFSLRKYRFTPEEFIPHPPFRLQDTHLSKDLTLTSVIHVPSLLDDLRKEFRLQFAKFLTTTGVPSTEAKHLPRPREYQVRIHGLSQVSAAYLTRTGFCSLLYATRMHLLSASTSWVSPLDFFRFSESIRVEECFIDEMMVHVPGDAARLAIPDFGLDEDTAQLIDPVIAEQLVASRRINAAPAMFTFYPPNTSGESIIDELHCSEPGFVYTFPSADGSNLPYLESTSAISSDWCESFWEKYVKTGPTCTELPNQRTGRKSMVWVAGPRVEKKEPELDDDLETYYSPVVSHFVQRAWNRAVEHDATFLLISCGSKERICIRHRGTNTLFMSDVVRADAGDYMITQLAFYSAFLRDHLARGLHPKPSLKRKHSDDTDNPDFPLKRPDHSGTPVMTAQGNDKTFDLEMANRPVVLLTFDMGVYRSSAPSTFLRQGSSCTPLPLSESFEQEVGGRECPVTKCVYLKLCKILGKGAEGIIYRATATLHLESGLTMEQSVVVKVAKMPYVTEYLKREYDMYWKLALAGVSEGILKVYGLFEDVEFGS</sequence>
<evidence type="ECO:0000313" key="3">
    <source>
        <dbReference type="Proteomes" id="UP000284842"/>
    </source>
</evidence>
<dbReference type="AlphaFoldDB" id="A0A409YFA0"/>
<keyword evidence="3" id="KW-1185">Reference proteome</keyword>
<evidence type="ECO:0008006" key="4">
    <source>
        <dbReference type="Google" id="ProtNLM"/>
    </source>
</evidence>
<protein>
    <recommendedName>
        <fullName evidence="4">Protein kinase domain-containing protein</fullName>
    </recommendedName>
</protein>
<dbReference type="InParanoid" id="A0A409YFA0"/>
<dbReference type="SUPFAM" id="SSF56112">
    <property type="entry name" value="Protein kinase-like (PK-like)"/>
    <property type="match status" value="1"/>
</dbReference>
<proteinExistence type="predicted"/>